<dbReference type="Gene3D" id="1.10.150.130">
    <property type="match status" value="1"/>
</dbReference>
<dbReference type="GeneID" id="71569642"/>
<keyword evidence="7 9" id="KW-0233">DNA recombination</keyword>
<dbReference type="EMBL" id="CP003283">
    <property type="protein sequence ID" value="AFL97720.1"/>
    <property type="molecule type" value="Genomic_DNA"/>
</dbReference>
<organism evidence="12 13">
    <name type="scientific">Ornithobacterium rhinotracheale (strain ATCC 51463 / DSM 15997 / CCUG 23171 / CIP 104009 / LMG 9086)</name>
    <dbReference type="NCBI Taxonomy" id="867902"/>
    <lineage>
        <taxon>Bacteria</taxon>
        <taxon>Pseudomonadati</taxon>
        <taxon>Bacteroidota</taxon>
        <taxon>Flavobacteriia</taxon>
        <taxon>Flavobacteriales</taxon>
        <taxon>Weeksellaceae</taxon>
        <taxon>Ornithobacterium</taxon>
    </lineage>
</organism>
<dbReference type="Proteomes" id="UP000006051">
    <property type="component" value="Chromosome"/>
</dbReference>
<evidence type="ECO:0000256" key="1">
    <source>
        <dbReference type="ARBA" id="ARBA00004496"/>
    </source>
</evidence>
<comment type="subunit">
    <text evidence="9">Forms a cyclic heterotetrameric complex composed of two molecules of XerC and two molecules of XerD.</text>
</comment>
<dbReference type="InterPro" id="IPR023009">
    <property type="entry name" value="Tyrosine_recombinase_XerC/XerD"/>
</dbReference>
<dbReference type="RefSeq" id="WP_014791271.1">
    <property type="nucleotide sequence ID" value="NC_018016.1"/>
</dbReference>
<dbReference type="PATRIC" id="fig|867902.3.peg.1516"/>
<name>I4A186_ORNRL</name>
<evidence type="ECO:0000256" key="6">
    <source>
        <dbReference type="ARBA" id="ARBA00023125"/>
    </source>
</evidence>
<dbReference type="HAMAP" id="MF_01808">
    <property type="entry name" value="Recomb_XerC_XerD"/>
    <property type="match status" value="1"/>
</dbReference>
<dbReference type="InterPro" id="IPR011010">
    <property type="entry name" value="DNA_brk_join_enz"/>
</dbReference>
<feature type="active site" evidence="9">
    <location>
        <position position="244"/>
    </location>
</feature>
<evidence type="ECO:0000256" key="4">
    <source>
        <dbReference type="ARBA" id="ARBA00022829"/>
    </source>
</evidence>
<keyword evidence="8 9" id="KW-0131">Cell cycle</keyword>
<evidence type="ECO:0000256" key="8">
    <source>
        <dbReference type="ARBA" id="ARBA00023306"/>
    </source>
</evidence>
<keyword evidence="6 9" id="KW-0238">DNA-binding</keyword>
<keyword evidence="4 9" id="KW-0159">Chromosome partition</keyword>
<dbReference type="SUPFAM" id="SSF56349">
    <property type="entry name" value="DNA breaking-rejoining enzymes"/>
    <property type="match status" value="1"/>
</dbReference>
<comment type="subcellular location">
    <subcellularLocation>
        <location evidence="1 9">Cytoplasm</location>
    </subcellularLocation>
</comment>
<proteinExistence type="inferred from homology"/>
<dbReference type="PANTHER" id="PTHR30349">
    <property type="entry name" value="PHAGE INTEGRASE-RELATED"/>
    <property type="match status" value="1"/>
</dbReference>
<dbReference type="GO" id="GO:0007059">
    <property type="term" value="P:chromosome segregation"/>
    <property type="evidence" value="ECO:0007669"/>
    <property type="project" value="UniProtKB-UniRule"/>
</dbReference>
<feature type="active site" evidence="9">
    <location>
        <position position="241"/>
    </location>
</feature>
<accession>I4A186</accession>
<keyword evidence="2 9" id="KW-0963">Cytoplasm</keyword>
<feature type="active site" evidence="9">
    <location>
        <position position="145"/>
    </location>
</feature>
<feature type="active site" evidence="9">
    <location>
        <position position="169"/>
    </location>
</feature>
<evidence type="ECO:0000256" key="5">
    <source>
        <dbReference type="ARBA" id="ARBA00022908"/>
    </source>
</evidence>
<dbReference type="Pfam" id="PF00589">
    <property type="entry name" value="Phage_integrase"/>
    <property type="match status" value="1"/>
</dbReference>
<feature type="domain" description="Tyr recombinase" evidence="10">
    <location>
        <begin position="105"/>
        <end position="289"/>
    </location>
</feature>
<dbReference type="CDD" id="cd00798">
    <property type="entry name" value="INT_XerDC_C"/>
    <property type="match status" value="1"/>
</dbReference>
<dbReference type="PANTHER" id="PTHR30349:SF81">
    <property type="entry name" value="TYROSINE RECOMBINASE XERC"/>
    <property type="match status" value="1"/>
</dbReference>
<evidence type="ECO:0000256" key="3">
    <source>
        <dbReference type="ARBA" id="ARBA00022618"/>
    </source>
</evidence>
<dbReference type="NCBIfam" id="NF001399">
    <property type="entry name" value="PRK00283.1"/>
    <property type="match status" value="1"/>
</dbReference>
<comment type="similarity">
    <text evidence="9">Belongs to the 'phage' integrase family. XerC subfamily.</text>
</comment>
<dbReference type="PROSITE" id="PS51900">
    <property type="entry name" value="CB"/>
    <property type="match status" value="1"/>
</dbReference>
<dbReference type="InterPro" id="IPR004107">
    <property type="entry name" value="Integrase_SAM-like_N"/>
</dbReference>
<dbReference type="Pfam" id="PF02899">
    <property type="entry name" value="Phage_int_SAM_1"/>
    <property type="match status" value="1"/>
</dbReference>
<dbReference type="NCBIfam" id="NF040815">
    <property type="entry name" value="recomb_XerA_Arch"/>
    <property type="match status" value="1"/>
</dbReference>
<dbReference type="InterPro" id="IPR010998">
    <property type="entry name" value="Integrase_recombinase_N"/>
</dbReference>
<dbReference type="InterPro" id="IPR044068">
    <property type="entry name" value="CB"/>
</dbReference>
<comment type="function">
    <text evidence="9">Site-specific tyrosine recombinase, which acts by catalyzing the cutting and rejoining of the recombining DNA molecules. The XerC-XerD complex is essential to convert dimers of the bacterial chromosome into monomers to permit their segregation at cell division. It also contributes to the segregational stability of plasmids.</text>
</comment>
<dbReference type="InterPro" id="IPR013762">
    <property type="entry name" value="Integrase-like_cat_sf"/>
</dbReference>
<evidence type="ECO:0000256" key="9">
    <source>
        <dbReference type="HAMAP-Rule" id="MF_01808"/>
    </source>
</evidence>
<dbReference type="AlphaFoldDB" id="I4A186"/>
<dbReference type="GO" id="GO:0005737">
    <property type="term" value="C:cytoplasm"/>
    <property type="evidence" value="ECO:0007669"/>
    <property type="project" value="UniProtKB-SubCell"/>
</dbReference>
<reference evidence="12 13" key="1">
    <citation type="submission" date="2012-06" db="EMBL/GenBank/DDBJ databases">
        <title>The complete genome of Ornithobacterium rhinotracheale DSM 15997.</title>
        <authorList>
            <consortium name="US DOE Joint Genome Institute (JGI-PGF)"/>
            <person name="Lucas S."/>
            <person name="Copeland A."/>
            <person name="Lapidus A."/>
            <person name="Goodwin L."/>
            <person name="Pitluck S."/>
            <person name="Peters L."/>
            <person name="Mikhailova N."/>
            <person name="Teshima H."/>
            <person name="Kyrpides N."/>
            <person name="Mavromatis K."/>
            <person name="Pagani I."/>
            <person name="Ivanova N."/>
            <person name="Ovchinnikova G."/>
            <person name="Zeytun A."/>
            <person name="Detter J.C."/>
            <person name="Han C."/>
            <person name="Land M."/>
            <person name="Hauser L."/>
            <person name="Markowitz V."/>
            <person name="Cheng J.-F."/>
            <person name="Hugenholtz P."/>
            <person name="Woyke T."/>
            <person name="Wu D."/>
            <person name="Lang E."/>
            <person name="Kopitz M."/>
            <person name="Brambilla E."/>
            <person name="Klenk H.-P."/>
            <person name="Eisen J.A."/>
        </authorList>
    </citation>
    <scope>NUCLEOTIDE SEQUENCE [LARGE SCALE GENOMIC DNA]</scope>
    <source>
        <strain evidence="13">ATCC 51463 / DSM 15997 / CCUG 23171 / LMG 9086</strain>
    </source>
</reference>
<dbReference type="STRING" id="867902.Ornrh_1562"/>
<sequence length="299" mass="34794">MSWEQTLRDYKAHLSLERNLSENTISNYLRDLQKLQNMFPDNNPEELTAEELRLFNYKIGEQYAARSQARILSGVRAFYNFLEEEKNDTKPNPTELISSPKIGRKLPDTLSLEEINKIVENIDLSQKHGERNKAIIEMLYGCGLRVSELTELKISDLYFEEDFIQVLGKGNKKRLVPIAQYTQKVLTNYLQLVRSHQTIQKAYSDHVFINNRGTKLSRVMVFNIIKEAAERAGIKKNISPHTFRHSFATHLLENGGDLRSIQLMLGHESITTTEIYTHIDRSFLRKNIEKFHPRNNKKT</sequence>
<gene>
    <name evidence="9" type="primary">xerC</name>
    <name evidence="12" type="ordered locus">Ornrh_1562</name>
</gene>
<dbReference type="KEGG" id="orh:Ornrh_1562"/>
<keyword evidence="3 9" id="KW-0132">Cell division</keyword>
<evidence type="ECO:0000256" key="2">
    <source>
        <dbReference type="ARBA" id="ARBA00022490"/>
    </source>
</evidence>
<evidence type="ECO:0000259" key="11">
    <source>
        <dbReference type="PROSITE" id="PS51900"/>
    </source>
</evidence>
<dbReference type="GO" id="GO:0003677">
    <property type="term" value="F:DNA binding"/>
    <property type="evidence" value="ECO:0007669"/>
    <property type="project" value="UniProtKB-UniRule"/>
</dbReference>
<dbReference type="GO" id="GO:0051301">
    <property type="term" value="P:cell division"/>
    <property type="evidence" value="ECO:0007669"/>
    <property type="project" value="UniProtKB-KW"/>
</dbReference>
<evidence type="ECO:0000256" key="7">
    <source>
        <dbReference type="ARBA" id="ARBA00023172"/>
    </source>
</evidence>
<dbReference type="Gene3D" id="1.10.443.10">
    <property type="entry name" value="Intergrase catalytic core"/>
    <property type="match status" value="1"/>
</dbReference>
<dbReference type="InterPro" id="IPR002104">
    <property type="entry name" value="Integrase_catalytic"/>
</dbReference>
<feature type="domain" description="Core-binding (CB)" evidence="11">
    <location>
        <begin position="1"/>
        <end position="83"/>
    </location>
</feature>
<protein>
    <recommendedName>
        <fullName evidence="9">Tyrosine recombinase XerC</fullName>
    </recommendedName>
</protein>
<feature type="active site" evidence="9">
    <location>
        <position position="267"/>
    </location>
</feature>
<keyword evidence="13" id="KW-1185">Reference proteome</keyword>
<feature type="active site" description="O-(3'-phospho-DNA)-tyrosine intermediate" evidence="9">
    <location>
        <position position="276"/>
    </location>
</feature>
<evidence type="ECO:0000313" key="12">
    <source>
        <dbReference type="EMBL" id="AFL97720.1"/>
    </source>
</evidence>
<dbReference type="eggNOG" id="COG4974">
    <property type="taxonomic scope" value="Bacteria"/>
</dbReference>
<evidence type="ECO:0000313" key="13">
    <source>
        <dbReference type="Proteomes" id="UP000006051"/>
    </source>
</evidence>
<evidence type="ECO:0000259" key="10">
    <source>
        <dbReference type="PROSITE" id="PS51898"/>
    </source>
</evidence>
<dbReference type="PROSITE" id="PS51898">
    <property type="entry name" value="TYR_RECOMBINASE"/>
    <property type="match status" value="1"/>
</dbReference>
<dbReference type="HOGENOM" id="CLU_027562_9_0_10"/>
<dbReference type="InterPro" id="IPR050090">
    <property type="entry name" value="Tyrosine_recombinase_XerCD"/>
</dbReference>
<dbReference type="GO" id="GO:0006313">
    <property type="term" value="P:DNA transposition"/>
    <property type="evidence" value="ECO:0007669"/>
    <property type="project" value="UniProtKB-UniRule"/>
</dbReference>
<keyword evidence="5 9" id="KW-0229">DNA integration</keyword>
<dbReference type="GeneID" id="97258199"/>
<dbReference type="GO" id="GO:0009037">
    <property type="term" value="F:tyrosine-based site-specific recombinase activity"/>
    <property type="evidence" value="ECO:0007669"/>
    <property type="project" value="UniProtKB-UniRule"/>
</dbReference>